<keyword evidence="3" id="KW-1185">Reference proteome</keyword>
<protein>
    <submittedName>
        <fullName evidence="2">Uncharacterized protein</fullName>
    </submittedName>
</protein>
<dbReference type="AlphaFoldDB" id="A0A074ZHV4"/>
<dbReference type="RefSeq" id="XP_009170940.1">
    <property type="nucleotide sequence ID" value="XM_009172676.1"/>
</dbReference>
<evidence type="ECO:0000313" key="3">
    <source>
        <dbReference type="Proteomes" id="UP000054324"/>
    </source>
</evidence>
<sequence length="62" mass="7183">MNVMSDLLLWLRLQLYVMCATLSTQNVNRSVVNDLPTSENKWNLGLQQDGVADLYRGFYTWS</sequence>
<evidence type="ECO:0000256" key="1">
    <source>
        <dbReference type="SAM" id="SignalP"/>
    </source>
</evidence>
<reference evidence="2 3" key="1">
    <citation type="submission" date="2013-11" db="EMBL/GenBank/DDBJ databases">
        <title>Opisthorchis viverrini - life in the bile duct.</title>
        <authorList>
            <person name="Young N.D."/>
            <person name="Nagarajan N."/>
            <person name="Lin S.J."/>
            <person name="Korhonen P.K."/>
            <person name="Jex A.R."/>
            <person name="Hall R.S."/>
            <person name="Safavi-Hemami H."/>
            <person name="Kaewkong W."/>
            <person name="Bertrand D."/>
            <person name="Gao S."/>
            <person name="Seet Q."/>
            <person name="Wongkham S."/>
            <person name="Teh B.T."/>
            <person name="Wongkham C."/>
            <person name="Intapan P.M."/>
            <person name="Maleewong W."/>
            <person name="Yang X."/>
            <person name="Hu M."/>
            <person name="Wang Z."/>
            <person name="Hofmann A."/>
            <person name="Sternberg P.W."/>
            <person name="Tan P."/>
            <person name="Wang J."/>
            <person name="Gasser R.B."/>
        </authorList>
    </citation>
    <scope>NUCLEOTIDE SEQUENCE [LARGE SCALE GENOMIC DNA]</scope>
</reference>
<evidence type="ECO:0000313" key="2">
    <source>
        <dbReference type="EMBL" id="KER25347.1"/>
    </source>
</evidence>
<keyword evidence="1" id="KW-0732">Signal</keyword>
<dbReference type="KEGG" id="ovi:T265_07220"/>
<feature type="signal peptide" evidence="1">
    <location>
        <begin position="1"/>
        <end position="19"/>
    </location>
</feature>
<accession>A0A074ZHV4</accession>
<dbReference type="CTD" id="20321399"/>
<name>A0A074ZHV4_OPIVI</name>
<dbReference type="EMBL" id="KL596780">
    <property type="protein sequence ID" value="KER25347.1"/>
    <property type="molecule type" value="Genomic_DNA"/>
</dbReference>
<dbReference type="Proteomes" id="UP000054324">
    <property type="component" value="Unassembled WGS sequence"/>
</dbReference>
<feature type="chain" id="PRO_5001705260" evidence="1">
    <location>
        <begin position="20"/>
        <end position="62"/>
    </location>
</feature>
<proteinExistence type="predicted"/>
<dbReference type="GeneID" id="20321399"/>
<gene>
    <name evidence="2" type="ORF">T265_07220</name>
</gene>
<organism evidence="2 3">
    <name type="scientific">Opisthorchis viverrini</name>
    <name type="common">Southeast Asian liver fluke</name>
    <dbReference type="NCBI Taxonomy" id="6198"/>
    <lineage>
        <taxon>Eukaryota</taxon>
        <taxon>Metazoa</taxon>
        <taxon>Spiralia</taxon>
        <taxon>Lophotrochozoa</taxon>
        <taxon>Platyhelminthes</taxon>
        <taxon>Trematoda</taxon>
        <taxon>Digenea</taxon>
        <taxon>Opisthorchiida</taxon>
        <taxon>Opisthorchiata</taxon>
        <taxon>Opisthorchiidae</taxon>
        <taxon>Opisthorchis</taxon>
    </lineage>
</organism>